<feature type="region of interest" description="Disordered" evidence="9">
    <location>
        <begin position="355"/>
        <end position="377"/>
    </location>
</feature>
<dbReference type="Pfam" id="PF01027">
    <property type="entry name" value="Bax1-I"/>
    <property type="match status" value="1"/>
</dbReference>
<evidence type="ECO:0000256" key="3">
    <source>
        <dbReference type="ARBA" id="ARBA00022723"/>
    </source>
</evidence>
<feature type="transmembrane region" description="Helical" evidence="10">
    <location>
        <begin position="527"/>
        <end position="550"/>
    </location>
</feature>
<feature type="compositionally biased region" description="Polar residues" evidence="9">
    <location>
        <begin position="366"/>
        <end position="377"/>
    </location>
</feature>
<proteinExistence type="predicted"/>
<feature type="transmembrane region" description="Helical" evidence="10">
    <location>
        <begin position="464"/>
        <end position="488"/>
    </location>
</feature>
<dbReference type="GO" id="GO:0008270">
    <property type="term" value="F:zinc ion binding"/>
    <property type="evidence" value="ECO:0007669"/>
    <property type="project" value="UniProtKB-KW"/>
</dbReference>
<name>A0AAE1XA09_9LAMI</name>
<dbReference type="EMBL" id="JACGWL010000002">
    <property type="protein sequence ID" value="KAK4408097.1"/>
    <property type="molecule type" value="Genomic_DNA"/>
</dbReference>
<dbReference type="SMART" id="SM00575">
    <property type="entry name" value="ZnF_PMZ"/>
    <property type="match status" value="1"/>
</dbReference>
<evidence type="ECO:0000256" key="2">
    <source>
        <dbReference type="ARBA" id="ARBA00022692"/>
    </source>
</evidence>
<evidence type="ECO:0000256" key="1">
    <source>
        <dbReference type="ARBA" id="ARBA00004141"/>
    </source>
</evidence>
<dbReference type="PROSITE" id="PS50966">
    <property type="entry name" value="ZF_SWIM"/>
    <property type="match status" value="1"/>
</dbReference>
<organism evidence="12 13">
    <name type="scientific">Sesamum angolense</name>
    <dbReference type="NCBI Taxonomy" id="2727404"/>
    <lineage>
        <taxon>Eukaryota</taxon>
        <taxon>Viridiplantae</taxon>
        <taxon>Streptophyta</taxon>
        <taxon>Embryophyta</taxon>
        <taxon>Tracheophyta</taxon>
        <taxon>Spermatophyta</taxon>
        <taxon>Magnoliopsida</taxon>
        <taxon>eudicotyledons</taxon>
        <taxon>Gunneridae</taxon>
        <taxon>Pentapetalae</taxon>
        <taxon>asterids</taxon>
        <taxon>lamiids</taxon>
        <taxon>Lamiales</taxon>
        <taxon>Pedaliaceae</taxon>
        <taxon>Sesamum</taxon>
    </lineage>
</organism>
<dbReference type="Proteomes" id="UP001289374">
    <property type="component" value="Unassembled WGS sequence"/>
</dbReference>
<feature type="domain" description="SWIM-type" evidence="11">
    <location>
        <begin position="262"/>
        <end position="303"/>
    </location>
</feature>
<dbReference type="PANTHER" id="PTHR23291:SF31">
    <property type="entry name" value="PROTEIN LIFEGUARD 4"/>
    <property type="match status" value="1"/>
</dbReference>
<keyword evidence="13" id="KW-1185">Reference proteome</keyword>
<dbReference type="Pfam" id="PF04434">
    <property type="entry name" value="SWIM"/>
    <property type="match status" value="1"/>
</dbReference>
<keyword evidence="6 10" id="KW-1133">Transmembrane helix</keyword>
<keyword evidence="3" id="KW-0479">Metal-binding</keyword>
<dbReference type="PANTHER" id="PTHR23291">
    <property type="entry name" value="BAX INHIBITOR-RELATED"/>
    <property type="match status" value="1"/>
</dbReference>
<feature type="transmembrane region" description="Helical" evidence="10">
    <location>
        <begin position="613"/>
        <end position="631"/>
    </location>
</feature>
<feature type="transmembrane region" description="Helical" evidence="10">
    <location>
        <begin position="500"/>
        <end position="520"/>
    </location>
</feature>
<keyword evidence="4 8" id="KW-0863">Zinc-finger</keyword>
<evidence type="ECO:0000259" key="11">
    <source>
        <dbReference type="PROSITE" id="PS50966"/>
    </source>
</evidence>
<evidence type="ECO:0000313" key="13">
    <source>
        <dbReference type="Proteomes" id="UP001289374"/>
    </source>
</evidence>
<feature type="transmembrane region" description="Helical" evidence="10">
    <location>
        <begin position="587"/>
        <end position="607"/>
    </location>
</feature>
<reference evidence="12" key="1">
    <citation type="submission" date="2020-06" db="EMBL/GenBank/DDBJ databases">
        <authorList>
            <person name="Li T."/>
            <person name="Hu X."/>
            <person name="Zhang T."/>
            <person name="Song X."/>
            <person name="Zhang H."/>
            <person name="Dai N."/>
            <person name="Sheng W."/>
            <person name="Hou X."/>
            <person name="Wei L."/>
        </authorList>
    </citation>
    <scope>NUCLEOTIDE SEQUENCE</scope>
    <source>
        <strain evidence="12">K16</strain>
        <tissue evidence="12">Leaf</tissue>
    </source>
</reference>
<evidence type="ECO:0000256" key="6">
    <source>
        <dbReference type="ARBA" id="ARBA00022989"/>
    </source>
</evidence>
<accession>A0AAE1XA09</accession>
<gene>
    <name evidence="12" type="ORF">Sango_0390700</name>
</gene>
<keyword evidence="2 10" id="KW-0812">Transmembrane</keyword>
<dbReference type="GO" id="GO:0016020">
    <property type="term" value="C:membrane"/>
    <property type="evidence" value="ECO:0007669"/>
    <property type="project" value="UniProtKB-SubCell"/>
</dbReference>
<keyword evidence="5" id="KW-0862">Zinc</keyword>
<feature type="region of interest" description="Disordered" evidence="9">
    <location>
        <begin position="99"/>
        <end position="122"/>
    </location>
</feature>
<feature type="transmembrane region" description="Helical" evidence="10">
    <location>
        <begin position="556"/>
        <end position="575"/>
    </location>
</feature>
<evidence type="ECO:0000256" key="7">
    <source>
        <dbReference type="ARBA" id="ARBA00023136"/>
    </source>
</evidence>
<sequence>MVRRRDPQLIDGPQYDPNSEATMISIKLHHGGILNTEPLSQSSESECDDFGDSDYDMEEDDRLFEKWVDHDIEFDGEVGKGKSVDNQLCSDEMQNMIEGEHSEGGESNDEFQGVHGSGDERDGFTGQSLKNVLWAAARATRIEEFKARMEQLKELDEDTYNWLVKKPANQWSRSHFSTLPKCDILLNNMCESFNAFILPARDKPIITLLKTIRNLLMIRMEVNRDKARKWDFFLCPKIKGVLAKNIKEAAECIPIKSYDWHFQIIGPFDQHNVDLLSRSCSCRRWNLTGIPCRHTISAIWCRNEVSEDYVHDVYKCLSCKVSTYLRCYEHAIQGVNGVELWPKWHNARTCNKRSRQAEEMPIGISQPRSTQESNHTQSTSLEYFNAQSASSQPATIVPRRKKLSVRKAGSKNVGLKLVGKSYNISSINMWGQAYGKYDVESGRQPLYPMMLESPELRWSFIRKIYTIISVQLLLTVAVAGLVVTVHPISHFFATTSAGLALYILLIITPFIVLCPLYYYYQRHPLNYFLLGLFTVSLAFAVGLTCSYTSGKVILEAAILTAVVVVSLTLYTFWAAKRGQDFNFLGPFLFGAIIVLMFFSIIQIFFPLGKVSVMIYGGLASIIFCGYIVYDTDNLIKRYTYDEFIWAAIALYLDIINLFSVC</sequence>
<evidence type="ECO:0000256" key="5">
    <source>
        <dbReference type="ARBA" id="ARBA00022833"/>
    </source>
</evidence>
<dbReference type="AlphaFoldDB" id="A0AAE1XA09"/>
<dbReference type="InterPro" id="IPR006564">
    <property type="entry name" value="Znf_PMZ"/>
</dbReference>
<evidence type="ECO:0000256" key="10">
    <source>
        <dbReference type="SAM" id="Phobius"/>
    </source>
</evidence>
<evidence type="ECO:0000313" key="12">
    <source>
        <dbReference type="EMBL" id="KAK4408097.1"/>
    </source>
</evidence>
<dbReference type="InterPro" id="IPR007527">
    <property type="entry name" value="Znf_SWIM"/>
</dbReference>
<comment type="caution">
    <text evidence="12">The sequence shown here is derived from an EMBL/GenBank/DDBJ whole genome shotgun (WGS) entry which is preliminary data.</text>
</comment>
<evidence type="ECO:0000256" key="4">
    <source>
        <dbReference type="ARBA" id="ARBA00022771"/>
    </source>
</evidence>
<evidence type="ECO:0000256" key="8">
    <source>
        <dbReference type="PROSITE-ProRule" id="PRU00325"/>
    </source>
</evidence>
<dbReference type="InterPro" id="IPR006214">
    <property type="entry name" value="Bax_inhibitor_1-related"/>
</dbReference>
<comment type="subcellular location">
    <subcellularLocation>
        <location evidence="1">Membrane</location>
        <topology evidence="1">Multi-pass membrane protein</topology>
    </subcellularLocation>
</comment>
<protein>
    <submittedName>
        <fullName evidence="12">Protein LIFEGUARD 2</fullName>
    </submittedName>
</protein>
<keyword evidence="7 10" id="KW-0472">Membrane</keyword>
<dbReference type="CDD" id="cd10429">
    <property type="entry name" value="GAAP_like"/>
    <property type="match status" value="1"/>
</dbReference>
<evidence type="ECO:0000256" key="9">
    <source>
        <dbReference type="SAM" id="MobiDB-lite"/>
    </source>
</evidence>
<reference evidence="12" key="2">
    <citation type="journal article" date="2024" name="Plant">
        <title>Genomic evolution and insights into agronomic trait innovations of Sesamum species.</title>
        <authorList>
            <person name="Miao H."/>
            <person name="Wang L."/>
            <person name="Qu L."/>
            <person name="Liu H."/>
            <person name="Sun Y."/>
            <person name="Le M."/>
            <person name="Wang Q."/>
            <person name="Wei S."/>
            <person name="Zheng Y."/>
            <person name="Lin W."/>
            <person name="Duan Y."/>
            <person name="Cao H."/>
            <person name="Xiong S."/>
            <person name="Wang X."/>
            <person name="Wei L."/>
            <person name="Li C."/>
            <person name="Ma Q."/>
            <person name="Ju M."/>
            <person name="Zhao R."/>
            <person name="Li G."/>
            <person name="Mu C."/>
            <person name="Tian Q."/>
            <person name="Mei H."/>
            <person name="Zhang T."/>
            <person name="Gao T."/>
            <person name="Zhang H."/>
        </authorList>
    </citation>
    <scope>NUCLEOTIDE SEQUENCE</scope>
    <source>
        <strain evidence="12">K16</strain>
    </source>
</reference>